<dbReference type="PROSITE" id="PS00867">
    <property type="entry name" value="CPSASE_2"/>
    <property type="match status" value="1"/>
</dbReference>
<evidence type="ECO:0000259" key="7">
    <source>
        <dbReference type="PROSITE" id="PS50975"/>
    </source>
</evidence>
<dbReference type="Gene3D" id="2.40.50.100">
    <property type="match status" value="1"/>
</dbReference>
<feature type="domain" description="ATP-grasp" evidence="7">
    <location>
        <begin position="128"/>
        <end position="323"/>
    </location>
</feature>
<dbReference type="SUPFAM" id="SSF51246">
    <property type="entry name" value="Rudiment single hybrid motif"/>
    <property type="match status" value="1"/>
</dbReference>
<dbReference type="EMBL" id="CP055898">
    <property type="protein sequence ID" value="QKX54351.1"/>
    <property type="molecule type" value="Genomic_DNA"/>
</dbReference>
<keyword evidence="10" id="KW-1185">Reference proteome</keyword>
<sequence>MKPPTRPIRRLLVANRGEIAIRILQAARELPSGVPIETFALYTEGDQTHCEVGRPDHQILLSSPGRYMDISYLVTLVKTHSIDAIHPGYGFLSESAEFSQRLWEEAGTIVIGPGWEILEQMGDKLQAKALAARCNIPVLPTVEISTAALDKAREFAHRVGYPIMIKAVDGGGGRGIRLVGAPEQLSSAVERAQGESPSRTVFVEKAAVGGFHHVEVQIIGDGTGQVRHLWERDCSMQRRFQKIVEYAPAISLSRSVIKSIIDAAIKMASATQYFSLGTFEFLVNGNTKEFYFLEINPRLQVEHTITECISGVDLVQTQLLLAQGQPLDTVGLGKMNDPELTPTQRSIQLRLCAEDPGSNFSLSVGNVSQLVVPSGHGVRVDTHFSSISPTLVGSDFDNLLAKIIITAGDWEAVIRKGRRVLADTMVSGVKTNLNLLRGIMDHAHLMQGSPDTQWLESNLVDLLNSGHELSEKTALSSPSNSTTSSHGNLVASSSNVLFRKGDAWSMTLEPLSQSDKQKASPSQSSIQSHLLLTRVLRNEFPSSLTAEVEYAVSSSSSPAIPYRLHLAETSASASALASSTSRPGDSSNPNHLLFPLSGRLTEVLVGEGDEVARDQVVAYVKQMKMELEIRSHRPGVVKWVVQMEESSQSQGMDVAEGHLLLEFNEKEKPHVQQPATKGKL</sequence>
<evidence type="ECO:0000313" key="9">
    <source>
        <dbReference type="EMBL" id="QKX54351.1"/>
    </source>
</evidence>
<dbReference type="Pfam" id="PF02786">
    <property type="entry name" value="CPSase_L_D2"/>
    <property type="match status" value="1"/>
</dbReference>
<dbReference type="InterPro" id="IPR011054">
    <property type="entry name" value="Rudment_hybrid_motif"/>
</dbReference>
<dbReference type="FunFam" id="3.30.1490.20:FF:000003">
    <property type="entry name" value="acetyl-CoA carboxylase isoform X1"/>
    <property type="match status" value="1"/>
</dbReference>
<evidence type="ECO:0000256" key="4">
    <source>
        <dbReference type="ARBA" id="ARBA00022840"/>
    </source>
</evidence>
<dbReference type="InterPro" id="IPR005482">
    <property type="entry name" value="Biotin_COase_C"/>
</dbReference>
<name>A0A7H8QLG2_TALRU</name>
<dbReference type="GO" id="GO:0046872">
    <property type="term" value="F:metal ion binding"/>
    <property type="evidence" value="ECO:0007669"/>
    <property type="project" value="InterPro"/>
</dbReference>
<dbReference type="InterPro" id="IPR011764">
    <property type="entry name" value="Biotin_carboxylation_dom"/>
</dbReference>
<evidence type="ECO:0000259" key="8">
    <source>
        <dbReference type="PROSITE" id="PS50979"/>
    </source>
</evidence>
<evidence type="ECO:0000313" key="10">
    <source>
        <dbReference type="Proteomes" id="UP000509510"/>
    </source>
</evidence>
<keyword evidence="5" id="KW-0092">Biotin</keyword>
<reference evidence="10" key="1">
    <citation type="submission" date="2020-06" db="EMBL/GenBank/DDBJ databases">
        <title>A chromosome-scale genome assembly of Talaromyces rugulosus W13939.</title>
        <authorList>
            <person name="Wang B."/>
            <person name="Guo L."/>
            <person name="Ye K."/>
            <person name="Wang L."/>
        </authorList>
    </citation>
    <scope>NUCLEOTIDE SEQUENCE [LARGE SCALE GENOMIC DNA]</scope>
    <source>
        <strain evidence="10">W13939</strain>
    </source>
</reference>
<dbReference type="Pfam" id="PF00364">
    <property type="entry name" value="Biotin_lipoyl"/>
    <property type="match status" value="1"/>
</dbReference>
<comment type="cofactor">
    <cofactor evidence="1">
        <name>biotin</name>
        <dbReference type="ChEBI" id="CHEBI:57586"/>
    </cofactor>
</comment>
<dbReference type="PANTHER" id="PTHR45007:SF1">
    <property type="entry name" value="CARBOXYLASE, PUTATIVE (AFU_ORTHOLOGUE AFUA_5G07570)-RELATED"/>
    <property type="match status" value="1"/>
</dbReference>
<dbReference type="GeneID" id="55988948"/>
<dbReference type="InterPro" id="IPR005479">
    <property type="entry name" value="CPAse_ATP-bd"/>
</dbReference>
<evidence type="ECO:0000256" key="3">
    <source>
        <dbReference type="ARBA" id="ARBA00022741"/>
    </source>
</evidence>
<dbReference type="InterPro" id="IPR011761">
    <property type="entry name" value="ATP-grasp"/>
</dbReference>
<dbReference type="SUPFAM" id="SSF52440">
    <property type="entry name" value="PreATP-grasp domain"/>
    <property type="match status" value="1"/>
</dbReference>
<keyword evidence="3 6" id="KW-0547">Nucleotide-binding</keyword>
<dbReference type="PANTHER" id="PTHR45007">
    <property type="entry name" value="CARBOXYLASE, PUTATIVE (AFU_ORTHOLOGUE AFUA_5G07570)-RELATED"/>
    <property type="match status" value="1"/>
</dbReference>
<evidence type="ECO:0000256" key="5">
    <source>
        <dbReference type="ARBA" id="ARBA00023267"/>
    </source>
</evidence>
<evidence type="ECO:0000256" key="1">
    <source>
        <dbReference type="ARBA" id="ARBA00001953"/>
    </source>
</evidence>
<evidence type="ECO:0008006" key="11">
    <source>
        <dbReference type="Google" id="ProtNLM"/>
    </source>
</evidence>
<protein>
    <recommendedName>
        <fullName evidence="11">Pyruvate carboxylase</fullName>
    </recommendedName>
</protein>
<dbReference type="InterPro" id="IPR016185">
    <property type="entry name" value="PreATP-grasp_dom_sf"/>
</dbReference>
<dbReference type="InterPro" id="IPR005481">
    <property type="entry name" value="BC-like_N"/>
</dbReference>
<keyword evidence="2" id="KW-0436">Ligase</keyword>
<dbReference type="Proteomes" id="UP000509510">
    <property type="component" value="Chromosome I"/>
</dbReference>
<dbReference type="CDD" id="cd06850">
    <property type="entry name" value="biotinyl_domain"/>
    <property type="match status" value="1"/>
</dbReference>
<dbReference type="SMART" id="SM00878">
    <property type="entry name" value="Biotin_carb_C"/>
    <property type="match status" value="1"/>
</dbReference>
<dbReference type="InterPro" id="IPR000089">
    <property type="entry name" value="Biotin_lipoyl"/>
</dbReference>
<organism evidence="9 10">
    <name type="scientific">Talaromyces rugulosus</name>
    <name type="common">Penicillium rugulosum</name>
    <dbReference type="NCBI Taxonomy" id="121627"/>
    <lineage>
        <taxon>Eukaryota</taxon>
        <taxon>Fungi</taxon>
        <taxon>Dikarya</taxon>
        <taxon>Ascomycota</taxon>
        <taxon>Pezizomycotina</taxon>
        <taxon>Eurotiomycetes</taxon>
        <taxon>Eurotiomycetidae</taxon>
        <taxon>Eurotiales</taxon>
        <taxon>Trichocomaceae</taxon>
        <taxon>Talaromyces</taxon>
        <taxon>Talaromyces sect. Islandici</taxon>
    </lineage>
</organism>
<proteinExistence type="predicted"/>
<dbReference type="RefSeq" id="XP_035340530.1">
    <property type="nucleotide sequence ID" value="XM_035484637.1"/>
</dbReference>
<gene>
    <name evidence="9" type="ORF">TRUGW13939_01437</name>
</gene>
<evidence type="ECO:0000256" key="6">
    <source>
        <dbReference type="PROSITE-ProRule" id="PRU00409"/>
    </source>
</evidence>
<dbReference type="GO" id="GO:0005524">
    <property type="term" value="F:ATP binding"/>
    <property type="evidence" value="ECO:0007669"/>
    <property type="project" value="UniProtKB-UniRule"/>
</dbReference>
<dbReference type="KEGG" id="trg:TRUGW13939_01437"/>
<feature type="domain" description="Biotin carboxylation" evidence="8">
    <location>
        <begin position="7"/>
        <end position="460"/>
    </location>
</feature>
<dbReference type="Gene3D" id="3.30.470.20">
    <property type="entry name" value="ATP-grasp fold, B domain"/>
    <property type="match status" value="1"/>
</dbReference>
<dbReference type="OrthoDB" id="196847at2759"/>
<dbReference type="SUPFAM" id="SSF56059">
    <property type="entry name" value="Glutathione synthetase ATP-binding domain-like"/>
    <property type="match status" value="1"/>
</dbReference>
<dbReference type="SUPFAM" id="SSF51230">
    <property type="entry name" value="Single hybrid motif"/>
    <property type="match status" value="1"/>
</dbReference>
<dbReference type="PROSITE" id="PS50979">
    <property type="entry name" value="BC"/>
    <property type="match status" value="1"/>
</dbReference>
<dbReference type="Pfam" id="PF00289">
    <property type="entry name" value="Biotin_carb_N"/>
    <property type="match status" value="1"/>
</dbReference>
<keyword evidence="4 6" id="KW-0067">ATP-binding</keyword>
<dbReference type="InterPro" id="IPR011053">
    <property type="entry name" value="Single_hybrid_motif"/>
</dbReference>
<dbReference type="GO" id="GO:0016874">
    <property type="term" value="F:ligase activity"/>
    <property type="evidence" value="ECO:0007669"/>
    <property type="project" value="UniProtKB-KW"/>
</dbReference>
<dbReference type="Pfam" id="PF02785">
    <property type="entry name" value="Biotin_carb_C"/>
    <property type="match status" value="1"/>
</dbReference>
<evidence type="ECO:0000256" key="2">
    <source>
        <dbReference type="ARBA" id="ARBA00022598"/>
    </source>
</evidence>
<accession>A0A7H8QLG2</accession>
<dbReference type="AlphaFoldDB" id="A0A7H8QLG2"/>
<dbReference type="PROSITE" id="PS50975">
    <property type="entry name" value="ATP_GRASP"/>
    <property type="match status" value="1"/>
</dbReference>